<protein>
    <recommendedName>
        <fullName evidence="2">DUF6534 domain-containing protein</fullName>
    </recommendedName>
</protein>
<evidence type="ECO:0000259" key="2">
    <source>
        <dbReference type="Pfam" id="PF20152"/>
    </source>
</evidence>
<keyword evidence="4" id="KW-1185">Reference proteome</keyword>
<feature type="transmembrane region" description="Helical" evidence="1">
    <location>
        <begin position="131"/>
        <end position="150"/>
    </location>
</feature>
<dbReference type="EMBL" id="JADCUA010000004">
    <property type="protein sequence ID" value="KAH9840999.1"/>
    <property type="molecule type" value="Genomic_DNA"/>
</dbReference>
<evidence type="ECO:0000313" key="3">
    <source>
        <dbReference type="EMBL" id="KAH9840999.1"/>
    </source>
</evidence>
<keyword evidence="1" id="KW-0812">Transmembrane</keyword>
<dbReference type="InterPro" id="IPR045339">
    <property type="entry name" value="DUF6534"/>
</dbReference>
<feature type="domain" description="DUF6534" evidence="2">
    <location>
        <begin position="133"/>
        <end position="193"/>
    </location>
</feature>
<comment type="caution">
    <text evidence="3">The sequence shown here is derived from an EMBL/GenBank/DDBJ whole genome shotgun (WGS) entry which is preliminary data.</text>
</comment>
<dbReference type="Proteomes" id="UP000814176">
    <property type="component" value="Unassembled WGS sequence"/>
</dbReference>
<name>A0ABQ8KSU0_9APHY</name>
<accession>A0ABQ8KSU0</accession>
<gene>
    <name evidence="3" type="ORF">C8Q71DRAFT_721425</name>
</gene>
<dbReference type="PANTHER" id="PTHR40465">
    <property type="entry name" value="CHROMOSOME 1, WHOLE GENOME SHOTGUN SEQUENCE"/>
    <property type="match status" value="1"/>
</dbReference>
<keyword evidence="1" id="KW-1133">Transmembrane helix</keyword>
<dbReference type="GeneID" id="72002183"/>
<keyword evidence="1" id="KW-0472">Membrane</keyword>
<dbReference type="RefSeq" id="XP_047782465.1">
    <property type="nucleotide sequence ID" value="XM_047921451.1"/>
</dbReference>
<dbReference type="PANTHER" id="PTHR40465:SF1">
    <property type="entry name" value="DUF6534 DOMAIN-CONTAINING PROTEIN"/>
    <property type="match status" value="1"/>
</dbReference>
<proteinExistence type="predicted"/>
<evidence type="ECO:0000256" key="1">
    <source>
        <dbReference type="SAM" id="Phobius"/>
    </source>
</evidence>
<organism evidence="3 4">
    <name type="scientific">Rhodofomes roseus</name>
    <dbReference type="NCBI Taxonomy" id="34475"/>
    <lineage>
        <taxon>Eukaryota</taxon>
        <taxon>Fungi</taxon>
        <taxon>Dikarya</taxon>
        <taxon>Basidiomycota</taxon>
        <taxon>Agaricomycotina</taxon>
        <taxon>Agaricomycetes</taxon>
        <taxon>Polyporales</taxon>
        <taxon>Rhodofomes</taxon>
    </lineage>
</organism>
<evidence type="ECO:0000313" key="4">
    <source>
        <dbReference type="Proteomes" id="UP000814176"/>
    </source>
</evidence>
<sequence length="273" mass="30204">MAELNLNSFLNETEGCKFIGILFELILYGLSLAQTQYYFHEYSTDHWHKKALFLWTGLVTNHAQLSGLANFTKTAIPLIVLIVQFHGSAMASYYHRRYNGAGIGMTYDGSRNPNVVVSMARMRVDGSIQTISAFVTDVYISAALIIILRGKRTGFYGTGSVITKLVLFTIHRGILTALMQLLHFATYLPFRNTQAILGSISFSRREELNVRHWLRASNGEVRVGEIELVKKGSGSSGSSAKKQKYAARILVSQEVTSDADSHAGGRLMGSVDV</sequence>
<reference evidence="3 4" key="1">
    <citation type="journal article" date="2021" name="Environ. Microbiol.">
        <title>Gene family expansions and transcriptome signatures uncover fungal adaptations to wood decay.</title>
        <authorList>
            <person name="Hage H."/>
            <person name="Miyauchi S."/>
            <person name="Viragh M."/>
            <person name="Drula E."/>
            <person name="Min B."/>
            <person name="Chaduli D."/>
            <person name="Navarro D."/>
            <person name="Favel A."/>
            <person name="Norest M."/>
            <person name="Lesage-Meessen L."/>
            <person name="Balint B."/>
            <person name="Merenyi Z."/>
            <person name="de Eugenio L."/>
            <person name="Morin E."/>
            <person name="Martinez A.T."/>
            <person name="Baldrian P."/>
            <person name="Stursova M."/>
            <person name="Martinez M.J."/>
            <person name="Novotny C."/>
            <person name="Magnuson J.K."/>
            <person name="Spatafora J.W."/>
            <person name="Maurice S."/>
            <person name="Pangilinan J."/>
            <person name="Andreopoulos W."/>
            <person name="LaButti K."/>
            <person name="Hundley H."/>
            <person name="Na H."/>
            <person name="Kuo A."/>
            <person name="Barry K."/>
            <person name="Lipzen A."/>
            <person name="Henrissat B."/>
            <person name="Riley R."/>
            <person name="Ahrendt S."/>
            <person name="Nagy L.G."/>
            <person name="Grigoriev I.V."/>
            <person name="Martin F."/>
            <person name="Rosso M.N."/>
        </authorList>
    </citation>
    <scope>NUCLEOTIDE SEQUENCE [LARGE SCALE GENOMIC DNA]</scope>
    <source>
        <strain evidence="3 4">CIRM-BRFM 1785</strain>
    </source>
</reference>
<dbReference type="Pfam" id="PF20152">
    <property type="entry name" value="DUF6534"/>
    <property type="match status" value="1"/>
</dbReference>